<feature type="domain" description="Periplasmic binding protein" evidence="4">
    <location>
        <begin position="50"/>
        <end position="310"/>
    </location>
</feature>
<dbReference type="AlphaFoldDB" id="A0ABD5K0F2"/>
<comment type="subcellular location">
    <subcellularLocation>
        <location evidence="1">Periplasm</location>
    </subcellularLocation>
</comment>
<dbReference type="Proteomes" id="UP001362311">
    <property type="component" value="Unassembled WGS sequence"/>
</dbReference>
<dbReference type="NCBIfam" id="TIGR01409">
    <property type="entry name" value="TAT_signal_seq"/>
    <property type="match status" value="1"/>
</dbReference>
<evidence type="ECO:0000259" key="4">
    <source>
        <dbReference type="Pfam" id="PF13407"/>
    </source>
</evidence>
<dbReference type="PANTHER" id="PTHR30036:SF1">
    <property type="entry name" value="D-XYLOSE-BINDING PERIPLASMIC PROTEIN"/>
    <property type="match status" value="1"/>
</dbReference>
<dbReference type="SUPFAM" id="SSF53822">
    <property type="entry name" value="Periplasmic binding protein-like I"/>
    <property type="match status" value="1"/>
</dbReference>
<evidence type="ECO:0000256" key="1">
    <source>
        <dbReference type="ARBA" id="ARBA00004418"/>
    </source>
</evidence>
<sequence>MSDLFSLAKMLAEGRISRRGFMKTAAAYGAATATLGAGALSVRAADGPLVGFSFPSFDAFRWPHDRHYFEMRAKELGLRYIIQGANEDVATQDSQIDAMLSQGIQALIIIPVNVESGAKIVERVKNDSPDIPIISYNYVIPSAAIDYWAGRDNYLVGELQAKQALKEARKGNWVVISGPEGIDVARQKTEGALRILKPYIDSGEIKIVSHQWHDNWRPESALKQMEDALTKNNNDIQAVVANEEGLALGALKALTEEGLNGKVWICGEDVWPEGARSIVKGDMAMSAWTDLIQMGRVAAEAADALIKGQKPQSNDTIDVGGKKIPGMRIQSRVVNRETLPEFLKVTDWLKPEDIGLKVE</sequence>
<dbReference type="CDD" id="cd19992">
    <property type="entry name" value="PBP1_ABC_xylose_binding-like"/>
    <property type="match status" value="1"/>
</dbReference>
<dbReference type="Gene3D" id="3.40.50.2300">
    <property type="match status" value="2"/>
</dbReference>
<evidence type="ECO:0000313" key="5">
    <source>
        <dbReference type="EMBL" id="MEJ5902474.1"/>
    </source>
</evidence>
<dbReference type="InterPro" id="IPR025997">
    <property type="entry name" value="SBP_2_dom"/>
</dbReference>
<proteinExistence type="inferred from homology"/>
<protein>
    <submittedName>
        <fullName evidence="5">Substrate-binding domain-containing protein</fullName>
    </submittedName>
</protein>
<organism evidence="5 6">
    <name type="scientific">Ochrobactrum teleogrylli</name>
    <dbReference type="NCBI Taxonomy" id="2479765"/>
    <lineage>
        <taxon>Bacteria</taxon>
        <taxon>Pseudomonadati</taxon>
        <taxon>Pseudomonadota</taxon>
        <taxon>Alphaproteobacteria</taxon>
        <taxon>Hyphomicrobiales</taxon>
        <taxon>Brucellaceae</taxon>
        <taxon>Brucella/Ochrobactrum group</taxon>
        <taxon>Ochrobactrum</taxon>
    </lineage>
</organism>
<dbReference type="InterPro" id="IPR050555">
    <property type="entry name" value="Bact_Solute-Bind_Prot2"/>
</dbReference>
<dbReference type="EMBL" id="JBBHKQ010000002">
    <property type="protein sequence ID" value="MEJ5902474.1"/>
    <property type="molecule type" value="Genomic_DNA"/>
</dbReference>
<reference evidence="5 6" key="1">
    <citation type="submission" date="2024-03" db="EMBL/GenBank/DDBJ databases">
        <title>Reference genomes for the five species model microbial community.</title>
        <authorList>
            <person name="Padfield D."/>
        </authorList>
    </citation>
    <scope>NUCLEOTIDE SEQUENCE [LARGE SCALE GENOMIC DNA]</scope>
    <source>
        <strain evidence="5 6">AB1</strain>
    </source>
</reference>
<dbReference type="PROSITE" id="PS51318">
    <property type="entry name" value="TAT"/>
    <property type="match status" value="1"/>
</dbReference>
<evidence type="ECO:0000313" key="6">
    <source>
        <dbReference type="Proteomes" id="UP001362311"/>
    </source>
</evidence>
<dbReference type="InterPro" id="IPR006311">
    <property type="entry name" value="TAT_signal"/>
</dbReference>
<dbReference type="InterPro" id="IPR019546">
    <property type="entry name" value="TAT_signal_bac_arc"/>
</dbReference>
<dbReference type="PANTHER" id="PTHR30036">
    <property type="entry name" value="D-XYLOSE-BINDING PERIPLASMIC PROTEIN"/>
    <property type="match status" value="1"/>
</dbReference>
<comment type="caution">
    <text evidence="5">The sequence shown here is derived from an EMBL/GenBank/DDBJ whole genome shotgun (WGS) entry which is preliminary data.</text>
</comment>
<comment type="similarity">
    <text evidence="2">Belongs to the bacterial solute-binding protein 2 family.</text>
</comment>
<keyword evidence="3" id="KW-0732">Signal</keyword>
<dbReference type="Pfam" id="PF13407">
    <property type="entry name" value="Peripla_BP_4"/>
    <property type="match status" value="1"/>
</dbReference>
<dbReference type="GO" id="GO:0042597">
    <property type="term" value="C:periplasmic space"/>
    <property type="evidence" value="ECO:0007669"/>
    <property type="project" value="UniProtKB-SubCell"/>
</dbReference>
<dbReference type="RefSeq" id="WP_339441798.1">
    <property type="nucleotide sequence ID" value="NZ_JBBHKQ010000002.1"/>
</dbReference>
<accession>A0ABD5K0F2</accession>
<evidence type="ECO:0000256" key="3">
    <source>
        <dbReference type="ARBA" id="ARBA00022729"/>
    </source>
</evidence>
<dbReference type="InterPro" id="IPR028082">
    <property type="entry name" value="Peripla_BP_I"/>
</dbReference>
<evidence type="ECO:0000256" key="2">
    <source>
        <dbReference type="ARBA" id="ARBA00007639"/>
    </source>
</evidence>
<gene>
    <name evidence="5" type="ORF">WIX40_20500</name>
</gene>
<name>A0ABD5K0F2_9HYPH</name>